<evidence type="ECO:0000313" key="1">
    <source>
        <dbReference type="EMBL" id="KAJ9106413.1"/>
    </source>
</evidence>
<dbReference type="EMBL" id="JASBWT010000003">
    <property type="protein sequence ID" value="KAJ9106413.1"/>
    <property type="molecule type" value="Genomic_DNA"/>
</dbReference>
<gene>
    <name evidence="1" type="ORF">QFC21_001559</name>
</gene>
<keyword evidence="2" id="KW-1185">Reference proteome</keyword>
<proteinExistence type="predicted"/>
<evidence type="ECO:0000313" key="2">
    <source>
        <dbReference type="Proteomes" id="UP001227268"/>
    </source>
</evidence>
<accession>A0ACC2W4U1</accession>
<dbReference type="Proteomes" id="UP001227268">
    <property type="component" value="Unassembled WGS sequence"/>
</dbReference>
<sequence length="813" mass="86550">MSPYTFLPGLGSTTTIHLPPASFLPPHTNDASVLLTFTALSTPDADNAGRVEVWTDAGTAGEWRAVPFSSAEDSNSDKSSPLVAYISLPIKETSSSSSSSSSPSFGYTYRIQHDSGDITWLGDMGCNGRVELLPSSSTTQGGEAVQGLWNGDEWLDLTLDNWAGFGVHLDHSDIPHGVFLSESTKDLAFAYIHPSTSAAASAAAAPFATFHPTKTTSLSSTGIAFLPPSPDIYLSTSSGSLKPVIRGEGAAAGAGHAQPAAYASYCGLGFAGGEGDRWKAFRSLFARHQQHGSATTTTTWEYLARFRSAGDEGKKGQQEQEEQGHAVALVCAAPGTGAVPKWVVAYFSGGPREAQEAEAVRWDCSALREGKGEGKIALWDAEERCAILPGIEGEEKNVVSFSTTGKSPFLKTLQIIQLFEMTHAGSSVVFGVLSASGDGTLKEAKGWAYEPEKVKVEEYYVDEQVMAPAPTTTKKAIPDVAPRSADSGVTGSTTSPGSSEHGDETSATSIEEVLEDADDNSLPTLKKQGKTDDERDGYVFVAPAAAREEGEAPMTGDLHEAERGSQAEAEAAEGTNGKEPMPNDADTTTERETSPAAPTEPTVVAAPRKSFFRFLWITLGLFQSLYFRAISWFRGCWGGSDAAPVVGAAETTEEEDEDENEETPLLNKDSAADSDYASTSQRTLPGGYAKSVTTEIPQEIQEPAPRQAEEAPEPAPPAPMETIRVLEQRKIVLPAYIHTRKATAGDVFLLTSLHDVGGLVAEIESKHGDDDANSYPSWMTLDVVQETVASDSDMRLVKVSGMESDSHIRIRLV</sequence>
<organism evidence="1 2">
    <name type="scientific">Naganishia friedmannii</name>
    <dbReference type="NCBI Taxonomy" id="89922"/>
    <lineage>
        <taxon>Eukaryota</taxon>
        <taxon>Fungi</taxon>
        <taxon>Dikarya</taxon>
        <taxon>Basidiomycota</taxon>
        <taxon>Agaricomycotina</taxon>
        <taxon>Tremellomycetes</taxon>
        <taxon>Filobasidiales</taxon>
        <taxon>Filobasidiaceae</taxon>
        <taxon>Naganishia</taxon>
    </lineage>
</organism>
<name>A0ACC2W4U1_9TREE</name>
<protein>
    <submittedName>
        <fullName evidence="1">Uncharacterized protein</fullName>
    </submittedName>
</protein>
<comment type="caution">
    <text evidence="1">The sequence shown here is derived from an EMBL/GenBank/DDBJ whole genome shotgun (WGS) entry which is preliminary data.</text>
</comment>
<reference evidence="1" key="1">
    <citation type="submission" date="2023-04" db="EMBL/GenBank/DDBJ databases">
        <title>Draft Genome sequencing of Naganishia species isolated from polar environments using Oxford Nanopore Technology.</title>
        <authorList>
            <person name="Leo P."/>
            <person name="Venkateswaran K."/>
        </authorList>
    </citation>
    <scope>NUCLEOTIDE SEQUENCE</scope>
    <source>
        <strain evidence="1">MNA-CCFEE 5423</strain>
    </source>
</reference>